<proteinExistence type="predicted"/>
<evidence type="ECO:0000313" key="1">
    <source>
        <dbReference type="EMBL" id="KAJ7192192.1"/>
    </source>
</evidence>
<organism evidence="1 2">
    <name type="scientific">Mycena pura</name>
    <dbReference type="NCBI Taxonomy" id="153505"/>
    <lineage>
        <taxon>Eukaryota</taxon>
        <taxon>Fungi</taxon>
        <taxon>Dikarya</taxon>
        <taxon>Basidiomycota</taxon>
        <taxon>Agaricomycotina</taxon>
        <taxon>Agaricomycetes</taxon>
        <taxon>Agaricomycetidae</taxon>
        <taxon>Agaricales</taxon>
        <taxon>Marasmiineae</taxon>
        <taxon>Mycenaceae</taxon>
        <taxon>Mycena</taxon>
    </lineage>
</organism>
<evidence type="ECO:0000313" key="2">
    <source>
        <dbReference type="Proteomes" id="UP001219525"/>
    </source>
</evidence>
<gene>
    <name evidence="1" type="ORF">GGX14DRAFT_406591</name>
</gene>
<dbReference type="Proteomes" id="UP001219525">
    <property type="component" value="Unassembled WGS sequence"/>
</dbReference>
<dbReference type="EMBL" id="JARJCW010000123">
    <property type="protein sequence ID" value="KAJ7192192.1"/>
    <property type="molecule type" value="Genomic_DNA"/>
</dbReference>
<accession>A0AAD6XY38</accession>
<reference evidence="1" key="1">
    <citation type="submission" date="2023-03" db="EMBL/GenBank/DDBJ databases">
        <title>Massive genome expansion in bonnet fungi (Mycena s.s.) driven by repeated elements and novel gene families across ecological guilds.</title>
        <authorList>
            <consortium name="Lawrence Berkeley National Laboratory"/>
            <person name="Harder C.B."/>
            <person name="Miyauchi S."/>
            <person name="Viragh M."/>
            <person name="Kuo A."/>
            <person name="Thoen E."/>
            <person name="Andreopoulos B."/>
            <person name="Lu D."/>
            <person name="Skrede I."/>
            <person name="Drula E."/>
            <person name="Henrissat B."/>
            <person name="Morin E."/>
            <person name="Kohler A."/>
            <person name="Barry K."/>
            <person name="LaButti K."/>
            <person name="Morin E."/>
            <person name="Salamov A."/>
            <person name="Lipzen A."/>
            <person name="Mereny Z."/>
            <person name="Hegedus B."/>
            <person name="Baldrian P."/>
            <person name="Stursova M."/>
            <person name="Weitz H."/>
            <person name="Taylor A."/>
            <person name="Grigoriev I.V."/>
            <person name="Nagy L.G."/>
            <person name="Martin F."/>
            <person name="Kauserud H."/>
        </authorList>
    </citation>
    <scope>NUCLEOTIDE SEQUENCE</scope>
    <source>
        <strain evidence="1">9144</strain>
    </source>
</reference>
<name>A0AAD6XY38_9AGAR</name>
<sequence>MTNFSEDAFIKRMKTSTVQRDSYTSNASTHGSETNPLAAPAFSVSPELKYRGDLRVQHVMLFASVRVIRVNESGVKAPFDLEPRDAMFKELILADKALHGAVHITIQVTNDVQQEVADLIDPASADAASTPTSDDAPGLSLVVNGSGDLSERDNGDTDDCQWLSNWLRNCHPCSLTTVGLLDNLKAAGYDETTRRDIKPLVQNIHRLELEAAIWVSSLDKNKLNFNPPYGCPPGSSGAKRWNYRGFPSHPNASRGLQGLDVLNAVDEPEPAGITTSVASSDLDLRRDGIGITLPFFRDLLADRPVGGASWSLSEGVDRGVQNSHKAAGKMVWDMAAEKWKF</sequence>
<dbReference type="AlphaFoldDB" id="A0AAD6XY38"/>
<protein>
    <submittedName>
        <fullName evidence="1">Uncharacterized protein</fullName>
    </submittedName>
</protein>
<comment type="caution">
    <text evidence="1">The sequence shown here is derived from an EMBL/GenBank/DDBJ whole genome shotgun (WGS) entry which is preliminary data.</text>
</comment>
<keyword evidence="2" id="KW-1185">Reference proteome</keyword>